<sequence>MFAAEAARRLQASVKLFVTRRQMFTVGSFRPQSRQVVRLGAHRDGRLTPTSTRS</sequence>
<proteinExistence type="predicted"/>
<reference evidence="3" key="1">
    <citation type="journal article" date="2019" name="Int. J. Syst. Evol. Microbiol.">
        <title>The Global Catalogue of Microorganisms (GCM) 10K type strain sequencing project: providing services to taxonomists for standard genome sequencing and annotation.</title>
        <authorList>
            <consortium name="The Broad Institute Genomics Platform"/>
            <consortium name="The Broad Institute Genome Sequencing Center for Infectious Disease"/>
            <person name="Wu L."/>
            <person name="Ma J."/>
        </authorList>
    </citation>
    <scope>NUCLEOTIDE SEQUENCE [LARGE SCALE GENOMIC DNA]</scope>
    <source>
        <strain evidence="3">CGMCC 4.7319</strain>
    </source>
</reference>
<dbReference type="Gene3D" id="3.30.365.10">
    <property type="entry name" value="Aldehyde oxidase/xanthine dehydrogenase, molybdopterin binding domain"/>
    <property type="match status" value="2"/>
</dbReference>
<protein>
    <recommendedName>
        <fullName evidence="1">Aldehyde oxidase/xanthine dehydrogenase first molybdopterin binding domain-containing protein</fullName>
    </recommendedName>
</protein>
<comment type="caution">
    <text evidence="2">The sequence shown here is derived from an EMBL/GenBank/DDBJ whole genome shotgun (WGS) entry which is preliminary data.</text>
</comment>
<dbReference type="Proteomes" id="UP000597656">
    <property type="component" value="Unassembled WGS sequence"/>
</dbReference>
<dbReference type="InterPro" id="IPR037165">
    <property type="entry name" value="AldOxase/xan_DH_Mopterin-bd_sf"/>
</dbReference>
<dbReference type="EMBL" id="BMNC01000028">
    <property type="protein sequence ID" value="GGN28606.1"/>
    <property type="molecule type" value="Genomic_DNA"/>
</dbReference>
<gene>
    <name evidence="2" type="ORF">GCM10011609_84870</name>
</gene>
<name>A0ABQ2IRY4_9PSEU</name>
<dbReference type="SUPFAM" id="SSF56003">
    <property type="entry name" value="Molybdenum cofactor-binding domain"/>
    <property type="match status" value="1"/>
</dbReference>
<accession>A0ABQ2IRY4</accession>
<evidence type="ECO:0000313" key="2">
    <source>
        <dbReference type="EMBL" id="GGN28606.1"/>
    </source>
</evidence>
<evidence type="ECO:0000259" key="1">
    <source>
        <dbReference type="Pfam" id="PF02738"/>
    </source>
</evidence>
<keyword evidence="3" id="KW-1185">Reference proteome</keyword>
<organism evidence="2 3">
    <name type="scientific">Lentzea pudingi</name>
    <dbReference type="NCBI Taxonomy" id="1789439"/>
    <lineage>
        <taxon>Bacteria</taxon>
        <taxon>Bacillati</taxon>
        <taxon>Actinomycetota</taxon>
        <taxon>Actinomycetes</taxon>
        <taxon>Pseudonocardiales</taxon>
        <taxon>Pseudonocardiaceae</taxon>
        <taxon>Lentzea</taxon>
    </lineage>
</organism>
<dbReference type="InterPro" id="IPR008274">
    <property type="entry name" value="AldOxase/xan_DH_MoCoBD1"/>
</dbReference>
<dbReference type="Pfam" id="PF02738">
    <property type="entry name" value="MoCoBD_1"/>
    <property type="match status" value="1"/>
</dbReference>
<feature type="domain" description="Aldehyde oxidase/xanthine dehydrogenase first molybdopterin binding" evidence="1">
    <location>
        <begin position="2"/>
        <end position="49"/>
    </location>
</feature>
<evidence type="ECO:0000313" key="3">
    <source>
        <dbReference type="Proteomes" id="UP000597656"/>
    </source>
</evidence>